<organism evidence="2 3">
    <name type="scientific">Ricinus communis</name>
    <name type="common">Castor bean</name>
    <dbReference type="NCBI Taxonomy" id="3988"/>
    <lineage>
        <taxon>Eukaryota</taxon>
        <taxon>Viridiplantae</taxon>
        <taxon>Streptophyta</taxon>
        <taxon>Embryophyta</taxon>
        <taxon>Tracheophyta</taxon>
        <taxon>Spermatophyta</taxon>
        <taxon>Magnoliopsida</taxon>
        <taxon>eudicotyledons</taxon>
        <taxon>Gunneridae</taxon>
        <taxon>Pentapetalae</taxon>
        <taxon>rosids</taxon>
        <taxon>fabids</taxon>
        <taxon>Malpighiales</taxon>
        <taxon>Euphorbiaceae</taxon>
        <taxon>Acalyphoideae</taxon>
        <taxon>Acalypheae</taxon>
        <taxon>Ricinus</taxon>
    </lineage>
</organism>
<name>B9STB3_RICCO</name>
<dbReference type="Proteomes" id="UP000008311">
    <property type="component" value="Unassembled WGS sequence"/>
</dbReference>
<dbReference type="InParanoid" id="B9STB3"/>
<gene>
    <name evidence="2" type="ORF">RCOM_0431880</name>
</gene>
<dbReference type="EMBL" id="EQ974126">
    <property type="protein sequence ID" value="EEF33145.1"/>
    <property type="molecule type" value="Genomic_DNA"/>
</dbReference>
<evidence type="ECO:0000256" key="1">
    <source>
        <dbReference type="SAM" id="MobiDB-lite"/>
    </source>
</evidence>
<sequence>MADAVDKGGQLPPHVVTDHKQEKEQRDADGAARCTAAAPSHMPQAREGAAR</sequence>
<reference evidence="3" key="1">
    <citation type="journal article" date="2010" name="Nat. Biotechnol.">
        <title>Draft genome sequence of the oilseed species Ricinus communis.</title>
        <authorList>
            <person name="Chan A.P."/>
            <person name="Crabtree J."/>
            <person name="Zhao Q."/>
            <person name="Lorenzi H."/>
            <person name="Orvis J."/>
            <person name="Puiu D."/>
            <person name="Melake-Berhan A."/>
            <person name="Jones K.M."/>
            <person name="Redman J."/>
            <person name="Chen G."/>
            <person name="Cahoon E.B."/>
            <person name="Gedil M."/>
            <person name="Stanke M."/>
            <person name="Haas B.J."/>
            <person name="Wortman J.R."/>
            <person name="Fraser-Liggett C.M."/>
            <person name="Ravel J."/>
            <person name="Rabinowicz P.D."/>
        </authorList>
    </citation>
    <scope>NUCLEOTIDE SEQUENCE [LARGE SCALE GENOMIC DNA]</scope>
    <source>
        <strain evidence="3">cv. Hale</strain>
    </source>
</reference>
<proteinExistence type="predicted"/>
<dbReference type="AlphaFoldDB" id="B9STB3"/>
<accession>B9STB3</accession>
<evidence type="ECO:0000313" key="2">
    <source>
        <dbReference type="EMBL" id="EEF33145.1"/>
    </source>
</evidence>
<protein>
    <submittedName>
        <fullName evidence="2">Uncharacterized protein</fullName>
    </submittedName>
</protein>
<feature type="region of interest" description="Disordered" evidence="1">
    <location>
        <begin position="1"/>
        <end position="51"/>
    </location>
</feature>
<evidence type="ECO:0000313" key="3">
    <source>
        <dbReference type="Proteomes" id="UP000008311"/>
    </source>
</evidence>
<keyword evidence="3" id="KW-1185">Reference proteome</keyword>
<feature type="compositionally biased region" description="Basic and acidic residues" evidence="1">
    <location>
        <begin position="16"/>
        <end position="30"/>
    </location>
</feature>